<protein>
    <submittedName>
        <fullName evidence="3">Alpha/beta fold hydrolase</fullName>
    </submittedName>
</protein>
<keyword evidence="1" id="KW-0732">Signal</keyword>
<proteinExistence type="predicted"/>
<dbReference type="AlphaFoldDB" id="A0AAN0MBL4"/>
<evidence type="ECO:0000259" key="2">
    <source>
        <dbReference type="Pfam" id="PF12697"/>
    </source>
</evidence>
<dbReference type="RefSeq" id="WP_342075722.1">
    <property type="nucleotide sequence ID" value="NZ_CP151767.2"/>
</dbReference>
<dbReference type="GO" id="GO:0016787">
    <property type="term" value="F:hydrolase activity"/>
    <property type="evidence" value="ECO:0007669"/>
    <property type="project" value="UniProtKB-KW"/>
</dbReference>
<dbReference type="Pfam" id="PF12697">
    <property type="entry name" value="Abhydrolase_6"/>
    <property type="match status" value="1"/>
</dbReference>
<reference evidence="4" key="1">
    <citation type="submission" date="2024-04" db="EMBL/GenBank/DDBJ databases">
        <title>Phylogenomic analyses of a clade within the roseobacter group suggest taxonomic reassignments of species of the genera Aestuariivita, Citreicella, Loktanella, Nautella, Pelagibaca, Ruegeria, Thalassobius, Thiobacimonas and Tropicibacter, and the proposal o.</title>
        <authorList>
            <person name="Jeon C.O."/>
        </authorList>
    </citation>
    <scope>NUCLEOTIDE SEQUENCE [LARGE SCALE GENOMIC DNA]</scope>
    <source>
        <strain evidence="4">SS1-5</strain>
    </source>
</reference>
<dbReference type="PANTHER" id="PTHR46438">
    <property type="entry name" value="ALPHA/BETA-HYDROLASES SUPERFAMILY PROTEIN"/>
    <property type="match status" value="1"/>
</dbReference>
<dbReference type="InterPro" id="IPR000073">
    <property type="entry name" value="AB_hydrolase_1"/>
</dbReference>
<dbReference type="SUPFAM" id="SSF53474">
    <property type="entry name" value="alpha/beta-Hydrolases"/>
    <property type="match status" value="1"/>
</dbReference>
<dbReference type="Gene3D" id="3.40.50.1820">
    <property type="entry name" value="alpha/beta hydrolase"/>
    <property type="match status" value="1"/>
</dbReference>
<dbReference type="KEGG" id="yrh:AABB31_15220"/>
<evidence type="ECO:0000256" key="1">
    <source>
        <dbReference type="SAM" id="SignalP"/>
    </source>
</evidence>
<accession>A0AAN0MBL4</accession>
<evidence type="ECO:0000313" key="4">
    <source>
        <dbReference type="Proteomes" id="UP001470809"/>
    </source>
</evidence>
<feature type="chain" id="PRO_5042878381" evidence="1">
    <location>
        <begin position="25"/>
        <end position="330"/>
    </location>
</feature>
<gene>
    <name evidence="3" type="ORF">AABB31_15220</name>
</gene>
<name>A0AAN0MBL4_9RHOB</name>
<keyword evidence="3" id="KW-0378">Hydrolase</keyword>
<dbReference type="PANTHER" id="PTHR46438:SF11">
    <property type="entry name" value="LIPASE-RELATED"/>
    <property type="match status" value="1"/>
</dbReference>
<dbReference type="Proteomes" id="UP001470809">
    <property type="component" value="Chromosome"/>
</dbReference>
<dbReference type="InterPro" id="IPR029058">
    <property type="entry name" value="AB_hydrolase_fold"/>
</dbReference>
<feature type="domain" description="AB hydrolase-1" evidence="2">
    <location>
        <begin position="60"/>
        <end position="318"/>
    </location>
</feature>
<evidence type="ECO:0000313" key="3">
    <source>
        <dbReference type="EMBL" id="WZU66397.1"/>
    </source>
</evidence>
<reference evidence="3 4" key="2">
    <citation type="submission" date="2024-08" db="EMBL/GenBank/DDBJ databases">
        <title>Phylogenomic analyses of a clade within the roseobacter group suggest taxonomic reassignments of species of the genera Aestuariivita, Citreicella, Loktanella, Nautella, Pelagibaca, Ruegeria, Thalassobius, Thiobacimonas and Tropicibacter, and the proposal o.</title>
        <authorList>
            <person name="Jeon C.O."/>
        </authorList>
    </citation>
    <scope>NUCLEOTIDE SEQUENCE [LARGE SCALE GENOMIC DNA]</scope>
    <source>
        <strain evidence="3 4">SS1-5</strain>
    </source>
</reference>
<feature type="signal peptide" evidence="1">
    <location>
        <begin position="1"/>
        <end position="24"/>
    </location>
</feature>
<dbReference type="EMBL" id="CP151767">
    <property type="protein sequence ID" value="WZU66397.1"/>
    <property type="molecule type" value="Genomic_DNA"/>
</dbReference>
<keyword evidence="4" id="KW-1185">Reference proteome</keyword>
<sequence>MARKALTITAAAIGLGALLTGASAAYRSGKAEDLYPPIGSFVEVTGGRVHYVQEGTGPHLVLLHGAGGNLREFTFDLMGRLSDRYTVTAFDRPGLGYTDRVPGIATGALTTEGDGPREQARMLREAASVLGIENPIVAGHSFGGIVSYAWAVEGLDTDSPVNASALVSLAGVTMPWPGELGGYYTVNGSAFGGAVTIPLITAFVPDSRVRSGIEGIFAPQSPPEGYADYVGAALTLRLDSFRANVRQVNTLRPKVVEMAARYPELTLPIEIVHGTADTTVPIQVHAEEVIKIVPSVNIVPLEGVGHMPHHAEPGIVIEAIDRAAARAGLG</sequence>
<organism evidence="3 4">
    <name type="scientific">Yoonia rhodophyticola</name>
    <dbReference type="NCBI Taxonomy" id="3137370"/>
    <lineage>
        <taxon>Bacteria</taxon>
        <taxon>Pseudomonadati</taxon>
        <taxon>Pseudomonadota</taxon>
        <taxon>Alphaproteobacteria</taxon>
        <taxon>Rhodobacterales</taxon>
        <taxon>Paracoccaceae</taxon>
        <taxon>Yoonia</taxon>
    </lineage>
</organism>